<keyword evidence="4" id="KW-1003">Cell membrane</keyword>
<comment type="subcellular location">
    <subcellularLocation>
        <location evidence="8">Cell inner membrane</location>
        <topology evidence="8">Multi-pass membrane protein</topology>
    </subcellularLocation>
    <subcellularLocation>
        <location evidence="1">Cell membrane</location>
        <topology evidence="1">Multi-pass membrane protein</topology>
    </subcellularLocation>
</comment>
<evidence type="ECO:0000256" key="5">
    <source>
        <dbReference type="ARBA" id="ARBA00022692"/>
    </source>
</evidence>
<feature type="transmembrane region" description="Helical" evidence="8">
    <location>
        <begin position="105"/>
        <end position="126"/>
    </location>
</feature>
<dbReference type="PANTHER" id="PTHR42718">
    <property type="entry name" value="MAJOR FACILITATOR SUPERFAMILY MULTIDRUG TRANSPORTER MFSC"/>
    <property type="match status" value="1"/>
</dbReference>
<evidence type="ECO:0000313" key="11">
    <source>
        <dbReference type="Proteomes" id="UP000585681"/>
    </source>
</evidence>
<feature type="transmembrane region" description="Helical" evidence="8">
    <location>
        <begin position="52"/>
        <end position="68"/>
    </location>
</feature>
<dbReference type="NCBIfam" id="TIGR00710">
    <property type="entry name" value="efflux_Bcr_CflA"/>
    <property type="match status" value="1"/>
</dbReference>
<reference evidence="10" key="1">
    <citation type="submission" date="2020-08" db="EMBL/GenBank/DDBJ databases">
        <title>Genomic Encyclopedia of Type Strains, Phase IV (KMG-IV): sequencing the most valuable type-strain genomes for metagenomic binning, comparative biology and taxonomic classification.</title>
        <authorList>
            <person name="Goeker M."/>
        </authorList>
    </citation>
    <scope>NUCLEOTIDE SEQUENCE [LARGE SCALE GENOMIC DNA]</scope>
    <source>
        <strain evidence="10">DSM 105040</strain>
    </source>
</reference>
<gene>
    <name evidence="10" type="ORF">GGR17_000553</name>
</gene>
<dbReference type="GO" id="GO:0042910">
    <property type="term" value="F:xenobiotic transmembrane transporter activity"/>
    <property type="evidence" value="ECO:0007669"/>
    <property type="project" value="InterPro"/>
</dbReference>
<feature type="transmembrane region" description="Helical" evidence="8">
    <location>
        <begin position="370"/>
        <end position="391"/>
    </location>
</feature>
<evidence type="ECO:0000256" key="3">
    <source>
        <dbReference type="ARBA" id="ARBA00022448"/>
    </source>
</evidence>
<dbReference type="GO" id="GO:1990961">
    <property type="term" value="P:xenobiotic detoxification by transmembrane export across the plasma membrane"/>
    <property type="evidence" value="ECO:0007669"/>
    <property type="project" value="InterPro"/>
</dbReference>
<comment type="similarity">
    <text evidence="2 8">Belongs to the major facilitator superfamily. Bcr/CmlA family.</text>
</comment>
<protein>
    <recommendedName>
        <fullName evidence="8">Bcr/CflA family efflux transporter</fullName>
    </recommendedName>
</protein>
<feature type="transmembrane region" description="Helical" evidence="8">
    <location>
        <begin position="344"/>
        <end position="364"/>
    </location>
</feature>
<comment type="caution">
    <text evidence="10">The sequence shown here is derived from an EMBL/GenBank/DDBJ whole genome shotgun (WGS) entry which is preliminary data.</text>
</comment>
<name>A0A840C9M8_9RHOB</name>
<proteinExistence type="inferred from homology"/>
<accession>A0A840C9M8</accession>
<feature type="transmembrane region" description="Helical" evidence="8">
    <location>
        <begin position="138"/>
        <end position="163"/>
    </location>
</feature>
<feature type="transmembrane region" description="Helical" evidence="8">
    <location>
        <begin position="169"/>
        <end position="187"/>
    </location>
</feature>
<dbReference type="PRINTS" id="PR01036">
    <property type="entry name" value="TCRTETB"/>
</dbReference>
<keyword evidence="8" id="KW-0997">Cell inner membrane</keyword>
<feature type="transmembrane region" description="Helical" evidence="8">
    <location>
        <begin position="80"/>
        <end position="99"/>
    </location>
</feature>
<evidence type="ECO:0000256" key="8">
    <source>
        <dbReference type="RuleBase" id="RU365088"/>
    </source>
</evidence>
<feature type="transmembrane region" description="Helical" evidence="8">
    <location>
        <begin position="316"/>
        <end position="337"/>
    </location>
</feature>
<dbReference type="InterPro" id="IPR020846">
    <property type="entry name" value="MFS_dom"/>
</dbReference>
<evidence type="ECO:0000256" key="6">
    <source>
        <dbReference type="ARBA" id="ARBA00022989"/>
    </source>
</evidence>
<keyword evidence="5 8" id="KW-0812">Transmembrane</keyword>
<dbReference type="Gene3D" id="1.20.1720.10">
    <property type="entry name" value="Multidrug resistance protein D"/>
    <property type="match status" value="1"/>
</dbReference>
<organism evidence="10 11">
    <name type="scientific">Actibacterium naphthalenivorans</name>
    <dbReference type="NCBI Taxonomy" id="1614693"/>
    <lineage>
        <taxon>Bacteria</taxon>
        <taxon>Pseudomonadati</taxon>
        <taxon>Pseudomonadota</taxon>
        <taxon>Alphaproteobacteria</taxon>
        <taxon>Rhodobacterales</taxon>
        <taxon>Roseobacteraceae</taxon>
        <taxon>Actibacterium</taxon>
    </lineage>
</organism>
<dbReference type="InterPro" id="IPR011701">
    <property type="entry name" value="MFS"/>
</dbReference>
<dbReference type="EMBL" id="JACIEQ010000001">
    <property type="protein sequence ID" value="MBB4020762.1"/>
    <property type="molecule type" value="Genomic_DNA"/>
</dbReference>
<dbReference type="InterPro" id="IPR004812">
    <property type="entry name" value="Efflux_drug-R_Bcr/CmlA"/>
</dbReference>
<feature type="transmembrane region" description="Helical" evidence="8">
    <location>
        <begin position="283"/>
        <end position="304"/>
    </location>
</feature>
<dbReference type="Proteomes" id="UP000585681">
    <property type="component" value="Unassembled WGS sequence"/>
</dbReference>
<evidence type="ECO:0000313" key="10">
    <source>
        <dbReference type="EMBL" id="MBB4020762.1"/>
    </source>
</evidence>
<dbReference type="GO" id="GO:0005886">
    <property type="term" value="C:plasma membrane"/>
    <property type="evidence" value="ECO:0007669"/>
    <property type="project" value="UniProtKB-SubCell"/>
</dbReference>
<evidence type="ECO:0000256" key="4">
    <source>
        <dbReference type="ARBA" id="ARBA00022475"/>
    </source>
</evidence>
<dbReference type="Pfam" id="PF07690">
    <property type="entry name" value="MFS_1"/>
    <property type="match status" value="1"/>
</dbReference>
<evidence type="ECO:0000259" key="9">
    <source>
        <dbReference type="PROSITE" id="PS50850"/>
    </source>
</evidence>
<feature type="domain" description="Major facilitator superfamily (MFS) profile" evidence="9">
    <location>
        <begin position="11"/>
        <end position="395"/>
    </location>
</feature>
<evidence type="ECO:0000256" key="7">
    <source>
        <dbReference type="ARBA" id="ARBA00023136"/>
    </source>
</evidence>
<keyword evidence="3 8" id="KW-0813">Transport</keyword>
<keyword evidence="6 8" id="KW-1133">Transmembrane helix</keyword>
<dbReference type="SUPFAM" id="SSF103473">
    <property type="entry name" value="MFS general substrate transporter"/>
    <property type="match status" value="1"/>
</dbReference>
<sequence length="395" mass="41067">MSAHAAPAMSARRVSLIGALLVAVGPIAMSLYLPSMAEIVRAFDTTPAMVKLTLTLYFGGFACAQLVAGPLSDALGRRPVTFLFIGGFSAASLLALFAPTIEFLIAARFLQGVGASAGVAVSRAIVRDTFSGEDSVRIMNLIGIILGLGPALAPTIGGLMITLAGWRSVFLLMALFGMSIILIIALGTRETASPDRAPLRLRGLASAYRVVLADRQFLTASLVIGGAVGAIYAESTFLPFILIDMVGLSPTQFGAGMLLHSGAFLTGSMLMRVLMARVRSEKLVLVGLGFILAGSLAMTLLLVWGPGFLRVMVPVAIYSFGIAFVMPSMTTAALAPFSRNAGAASAMMGFIQMGSGLLFGTIGAMIGAPILAMGVLIPLMGALACVAYMFFRRIA</sequence>
<feature type="transmembrane region" description="Helical" evidence="8">
    <location>
        <begin position="208"/>
        <end position="233"/>
    </location>
</feature>
<keyword evidence="7 8" id="KW-0472">Membrane</keyword>
<dbReference type="AlphaFoldDB" id="A0A840C9M8"/>
<dbReference type="InterPro" id="IPR036259">
    <property type="entry name" value="MFS_trans_sf"/>
</dbReference>
<dbReference type="RefSeq" id="WP_054538185.1">
    <property type="nucleotide sequence ID" value="NZ_JACIEQ010000001.1"/>
</dbReference>
<dbReference type="CDD" id="cd17320">
    <property type="entry name" value="MFS_MdfA_MDR_like"/>
    <property type="match status" value="1"/>
</dbReference>
<evidence type="ECO:0000256" key="2">
    <source>
        <dbReference type="ARBA" id="ARBA00006236"/>
    </source>
</evidence>
<comment type="caution">
    <text evidence="8">Lacks conserved residue(s) required for the propagation of feature annotation.</text>
</comment>
<dbReference type="PANTHER" id="PTHR42718:SF9">
    <property type="entry name" value="MAJOR FACILITATOR SUPERFAMILY MULTIDRUG TRANSPORTER MFSC"/>
    <property type="match status" value="1"/>
</dbReference>
<evidence type="ECO:0000256" key="1">
    <source>
        <dbReference type="ARBA" id="ARBA00004651"/>
    </source>
</evidence>
<dbReference type="PROSITE" id="PS50850">
    <property type="entry name" value="MFS"/>
    <property type="match status" value="1"/>
</dbReference>
<feature type="transmembrane region" description="Helical" evidence="8">
    <location>
        <begin position="253"/>
        <end position="271"/>
    </location>
</feature>
<keyword evidence="11" id="KW-1185">Reference proteome</keyword>